<protein>
    <submittedName>
        <fullName evidence="1">Uncharacterized protein</fullName>
    </submittedName>
</protein>
<evidence type="ECO:0000313" key="1">
    <source>
        <dbReference type="EMBL" id="CAK56543.1"/>
    </source>
</evidence>
<dbReference type="InterPro" id="IPR001680">
    <property type="entry name" value="WD40_rpt"/>
</dbReference>
<dbReference type="AlphaFoldDB" id="A0BDC6"/>
<dbReference type="RefSeq" id="XP_001423941.1">
    <property type="nucleotide sequence ID" value="XM_001423904.1"/>
</dbReference>
<dbReference type="Gene3D" id="2.130.10.10">
    <property type="entry name" value="YVTN repeat-like/Quinoprotein amine dehydrogenase"/>
    <property type="match status" value="1"/>
</dbReference>
<dbReference type="OMA" id="WICKQTI"/>
<reference evidence="1 2" key="1">
    <citation type="journal article" date="2006" name="Nature">
        <title>Global trends of whole-genome duplications revealed by the ciliate Paramecium tetraurelia.</title>
        <authorList>
            <consortium name="Genoscope"/>
            <person name="Aury J.-M."/>
            <person name="Jaillon O."/>
            <person name="Duret L."/>
            <person name="Noel B."/>
            <person name="Jubin C."/>
            <person name="Porcel B.M."/>
            <person name="Segurens B."/>
            <person name="Daubin V."/>
            <person name="Anthouard V."/>
            <person name="Aiach N."/>
            <person name="Arnaiz O."/>
            <person name="Billaut A."/>
            <person name="Beisson J."/>
            <person name="Blanc I."/>
            <person name="Bouhouche K."/>
            <person name="Camara F."/>
            <person name="Duharcourt S."/>
            <person name="Guigo R."/>
            <person name="Gogendeau D."/>
            <person name="Katinka M."/>
            <person name="Keller A.-M."/>
            <person name="Kissmehl R."/>
            <person name="Klotz C."/>
            <person name="Koll F."/>
            <person name="Le Moue A."/>
            <person name="Lepere C."/>
            <person name="Malinsky S."/>
            <person name="Nowacki M."/>
            <person name="Nowak J.K."/>
            <person name="Plattner H."/>
            <person name="Poulain J."/>
            <person name="Ruiz F."/>
            <person name="Serrano V."/>
            <person name="Zagulski M."/>
            <person name="Dessen P."/>
            <person name="Betermier M."/>
            <person name="Weissenbach J."/>
            <person name="Scarpelli C."/>
            <person name="Schachter V."/>
            <person name="Sperling L."/>
            <person name="Meyer E."/>
            <person name="Cohen J."/>
            <person name="Wincker P."/>
        </authorList>
    </citation>
    <scope>NUCLEOTIDE SEQUENCE [LARGE SCALE GENOMIC DNA]</scope>
    <source>
        <strain evidence="1 2">Stock d4-2</strain>
    </source>
</reference>
<dbReference type="STRING" id="5888.A0BDC6"/>
<gene>
    <name evidence="1" type="ORF">GSPATT00027571001</name>
</gene>
<dbReference type="InterPro" id="IPR015943">
    <property type="entry name" value="WD40/YVTN_repeat-like_dom_sf"/>
</dbReference>
<dbReference type="SMART" id="SM00320">
    <property type="entry name" value="WD40"/>
    <property type="match status" value="3"/>
</dbReference>
<dbReference type="KEGG" id="ptm:GSPATT00027571001"/>
<dbReference type="InParanoid" id="A0BDC6"/>
<evidence type="ECO:0000313" key="2">
    <source>
        <dbReference type="Proteomes" id="UP000000600"/>
    </source>
</evidence>
<keyword evidence="2" id="KW-1185">Reference proteome</keyword>
<dbReference type="InterPro" id="IPR036322">
    <property type="entry name" value="WD40_repeat_dom_sf"/>
</dbReference>
<dbReference type="PANTHER" id="PTHR19920">
    <property type="entry name" value="WD40 PROTEIN CIAO1"/>
    <property type="match status" value="1"/>
</dbReference>
<dbReference type="GeneID" id="5009725"/>
<dbReference type="GO" id="GO:0097361">
    <property type="term" value="C:cytosolic [4Fe-4S] assembly targeting complex"/>
    <property type="evidence" value="ECO:0000318"/>
    <property type="project" value="GO_Central"/>
</dbReference>
<organism evidence="1 2">
    <name type="scientific">Paramecium tetraurelia</name>
    <dbReference type="NCBI Taxonomy" id="5888"/>
    <lineage>
        <taxon>Eukaryota</taxon>
        <taxon>Sar</taxon>
        <taxon>Alveolata</taxon>
        <taxon>Ciliophora</taxon>
        <taxon>Intramacronucleata</taxon>
        <taxon>Oligohymenophorea</taxon>
        <taxon>Peniculida</taxon>
        <taxon>Parameciidae</taxon>
        <taxon>Paramecium</taxon>
    </lineage>
</organism>
<dbReference type="EMBL" id="CT867987">
    <property type="protein sequence ID" value="CAK56543.1"/>
    <property type="molecule type" value="Genomic_DNA"/>
</dbReference>
<name>A0BDC6_PARTE</name>
<dbReference type="GO" id="GO:0016226">
    <property type="term" value="P:iron-sulfur cluster assembly"/>
    <property type="evidence" value="ECO:0000318"/>
    <property type="project" value="GO_Central"/>
</dbReference>
<proteinExistence type="predicted"/>
<dbReference type="SUPFAM" id="SSF50978">
    <property type="entry name" value="WD40 repeat-like"/>
    <property type="match status" value="1"/>
</dbReference>
<dbReference type="PANTHER" id="PTHR19920:SF0">
    <property type="entry name" value="CYTOSOLIC IRON-SULFUR PROTEIN ASSEMBLY PROTEIN CIAO1-RELATED"/>
    <property type="match status" value="1"/>
</dbReference>
<dbReference type="OrthoDB" id="5980302at2759"/>
<dbReference type="HOGENOM" id="CLU_019203_0_0_1"/>
<accession>A0BDC6</accession>
<dbReference type="Pfam" id="PF00400">
    <property type="entry name" value="WD40"/>
    <property type="match status" value="2"/>
</dbReference>
<sequence length="250" mass="29307">MLKDKNDRQQSQEQSKETQFTYELLPQIYIQKKMCWAIAFDYHTKFLITGAESNIITMQFKSGALKRIQIIQKHESWITTLNFFRQMPLFISGSSCIKIWSQNQQANPKFLMKLSEHISNIQCLVLRNLNPLVIISGSKDKNIKFWYQQEAQWICKQTIREHSNTVCGLSLNQEGNTLISCGEDDVINIIKCQDDHQWKVVQKLEGQGVRLSFISKDIFVFQPWQGSKLELYTYSTQSGLYYKYQELPIQ</sequence>
<dbReference type="Proteomes" id="UP000000600">
    <property type="component" value="Unassembled WGS sequence"/>
</dbReference>